<proteinExistence type="predicted"/>
<evidence type="ECO:0008006" key="3">
    <source>
        <dbReference type="Google" id="ProtNLM"/>
    </source>
</evidence>
<dbReference type="InterPro" id="IPR027417">
    <property type="entry name" value="P-loop_NTPase"/>
</dbReference>
<dbReference type="RefSeq" id="WP_201944858.1">
    <property type="nucleotide sequence ID" value="NZ_JAERRJ010000002.1"/>
</dbReference>
<evidence type="ECO:0000313" key="2">
    <source>
        <dbReference type="Proteomes" id="UP000602198"/>
    </source>
</evidence>
<dbReference type="EMBL" id="JAERRJ010000002">
    <property type="protein sequence ID" value="MBL1074064.1"/>
    <property type="molecule type" value="Genomic_DNA"/>
</dbReference>
<keyword evidence="2" id="KW-1185">Reference proteome</keyword>
<accession>A0ABS1M2K9</accession>
<organism evidence="1 2">
    <name type="scientific">Nocardia acididurans</name>
    <dbReference type="NCBI Taxonomy" id="2802282"/>
    <lineage>
        <taxon>Bacteria</taxon>
        <taxon>Bacillati</taxon>
        <taxon>Actinomycetota</taxon>
        <taxon>Actinomycetes</taxon>
        <taxon>Mycobacteriales</taxon>
        <taxon>Nocardiaceae</taxon>
        <taxon>Nocardia</taxon>
    </lineage>
</organism>
<dbReference type="PANTHER" id="PTHR32309">
    <property type="entry name" value="TYROSINE-PROTEIN KINASE"/>
    <property type="match status" value="1"/>
</dbReference>
<dbReference type="SUPFAM" id="SSF52540">
    <property type="entry name" value="P-loop containing nucleoside triphosphate hydrolases"/>
    <property type="match status" value="1"/>
</dbReference>
<dbReference type="Gene3D" id="3.40.50.300">
    <property type="entry name" value="P-loop containing nucleotide triphosphate hydrolases"/>
    <property type="match status" value="1"/>
</dbReference>
<sequence>MTNTLSVLLDRIWQRRILVAVIGLATLFGAYVATQGQATTYTSRVLVTTGSSRPPTEDAILAQGYTYYLNDPTYQSNLSQAKDFPSDISSFAAEFVTASPLFYVQVTAPTPEAAKAAAPKIAQLYVDDVNGRLDANRAEVAADMTAAMRSVWGDRLAAGDANAFSAQVQLQERIDELNADSSNRLTILQSGAGATANGAGTTRTLATGLVGGLVLGCVAALLAGASTRRLYTDYDLVEKTGVTPFDVIPPGGTPARDARREVALRHVANLVAKLGTGASTSVAVAPISTGIGGDRVARAIAEHRAAQGTRTIFIDADLRRIGYGEPGAGVAEFLRGSVRDVRQLLSGRGPDDFAVIVPGAIVADPYPLFDRDRFQELLDAAGELAELVVVNLPPLASAPEAQIVADLADLTVLVVERGRTRVPEVHEAVRAVNQIGAEVLGAVLIDTSAKAGLLQRLSHPAAARAAR</sequence>
<reference evidence="1 2" key="1">
    <citation type="submission" date="2021-01" db="EMBL/GenBank/DDBJ databases">
        <title>WGS of actinomycetes isolated from Thailand.</title>
        <authorList>
            <person name="Thawai C."/>
        </authorList>
    </citation>
    <scope>NUCLEOTIDE SEQUENCE [LARGE SCALE GENOMIC DNA]</scope>
    <source>
        <strain evidence="1 2">LPG 2</strain>
    </source>
</reference>
<dbReference type="Proteomes" id="UP000602198">
    <property type="component" value="Unassembled WGS sequence"/>
</dbReference>
<protein>
    <recommendedName>
        <fullName evidence="3">Polysaccharide chain length determinant N-terminal domain-containing protein</fullName>
    </recommendedName>
</protein>
<dbReference type="PANTHER" id="PTHR32309:SF31">
    <property type="entry name" value="CAPSULAR EXOPOLYSACCHARIDE FAMILY"/>
    <property type="match status" value="1"/>
</dbReference>
<name>A0ABS1M2K9_9NOCA</name>
<gene>
    <name evidence="1" type="ORF">JK358_06615</name>
</gene>
<dbReference type="InterPro" id="IPR050445">
    <property type="entry name" value="Bact_polysacc_biosynth/exp"/>
</dbReference>
<evidence type="ECO:0000313" key="1">
    <source>
        <dbReference type="EMBL" id="MBL1074064.1"/>
    </source>
</evidence>
<comment type="caution">
    <text evidence="1">The sequence shown here is derived from an EMBL/GenBank/DDBJ whole genome shotgun (WGS) entry which is preliminary data.</text>
</comment>